<dbReference type="PRINTS" id="PR00035">
    <property type="entry name" value="HTHGNTR"/>
</dbReference>
<dbReference type="Gene3D" id="1.20.120.530">
    <property type="entry name" value="GntR ligand-binding domain-like"/>
    <property type="match status" value="1"/>
</dbReference>
<evidence type="ECO:0000256" key="3">
    <source>
        <dbReference type="ARBA" id="ARBA00023163"/>
    </source>
</evidence>
<dbReference type="PANTHER" id="PTHR43537">
    <property type="entry name" value="TRANSCRIPTIONAL REGULATOR, GNTR FAMILY"/>
    <property type="match status" value="1"/>
</dbReference>
<dbReference type="GO" id="GO:0043565">
    <property type="term" value="F:sequence-specific DNA binding"/>
    <property type="evidence" value="ECO:0007669"/>
    <property type="project" value="InterPro"/>
</dbReference>
<keyword evidence="1" id="KW-0805">Transcription regulation</keyword>
<dbReference type="GO" id="GO:0003700">
    <property type="term" value="F:DNA-binding transcription factor activity"/>
    <property type="evidence" value="ECO:0007669"/>
    <property type="project" value="InterPro"/>
</dbReference>
<proteinExistence type="predicted"/>
<dbReference type="Pfam" id="PF07729">
    <property type="entry name" value="FCD"/>
    <property type="match status" value="1"/>
</dbReference>
<dbReference type="SUPFAM" id="SSF46785">
    <property type="entry name" value="Winged helix' DNA-binding domain"/>
    <property type="match status" value="1"/>
</dbReference>
<dbReference type="PATRIC" id="fig|1036673.3.peg.4241"/>
<evidence type="ECO:0000256" key="1">
    <source>
        <dbReference type="ARBA" id="ARBA00023015"/>
    </source>
</evidence>
<dbReference type="HOGENOM" id="CLU_017584_5_2_9"/>
<sequence>MVETAYQYIREQILKGQRMPGTVLSENELASEIGMSRTPIRSAVSRLEQEGYLLALKNRGVLVKEIPFREMLDTFELILTLQISSFDLSQEKNASYDLGVLGEKLRLQVEATEQRNYSAYIDHGLAFFRGVIQGAQNVMMLRVIDSLGDRFKQSAMVNYNLTPASPHFSMTPLNQAVYQAIEAGDYGRAKEVLHGANMEARRRALQGQM</sequence>
<dbReference type="InterPro" id="IPR008920">
    <property type="entry name" value="TF_FadR/GntR_C"/>
</dbReference>
<dbReference type="SMART" id="SM00345">
    <property type="entry name" value="HTH_GNTR"/>
    <property type="match status" value="1"/>
</dbReference>
<dbReference type="AlphaFoldDB" id="F8FBU0"/>
<dbReference type="CDD" id="cd07377">
    <property type="entry name" value="WHTH_GntR"/>
    <property type="match status" value="1"/>
</dbReference>
<keyword evidence="3" id="KW-0804">Transcription</keyword>
<name>F8FBU0_PAEMK</name>
<keyword evidence="2" id="KW-0238">DNA-binding</keyword>
<dbReference type="InterPro" id="IPR000524">
    <property type="entry name" value="Tscrpt_reg_HTH_GntR"/>
</dbReference>
<evidence type="ECO:0000313" key="5">
    <source>
        <dbReference type="EMBL" id="AEI43141.1"/>
    </source>
</evidence>
<evidence type="ECO:0000259" key="4">
    <source>
        <dbReference type="PROSITE" id="PS50949"/>
    </source>
</evidence>
<dbReference type="InterPro" id="IPR000485">
    <property type="entry name" value="AsnC-type_HTH_dom"/>
</dbReference>
<dbReference type="PRINTS" id="PR00033">
    <property type="entry name" value="HTHASNC"/>
</dbReference>
<dbReference type="KEGG" id="pms:KNP414_04611"/>
<reference evidence="5 6" key="2">
    <citation type="journal article" date="2013" name="Genome Announc.">
        <title>Genome Sequence of Growth-Improving Paenibacillus mucilaginosus Strain KNP414.</title>
        <authorList>
            <person name="Lu J.J."/>
            <person name="Wang J.F."/>
            <person name="Hu X.F."/>
        </authorList>
    </citation>
    <scope>NUCLEOTIDE SEQUENCE [LARGE SCALE GENOMIC DNA]</scope>
    <source>
        <strain evidence="5 6">KNP414</strain>
    </source>
</reference>
<dbReference type="InterPro" id="IPR036390">
    <property type="entry name" value="WH_DNA-bd_sf"/>
</dbReference>
<dbReference type="PROSITE" id="PS50949">
    <property type="entry name" value="HTH_GNTR"/>
    <property type="match status" value="1"/>
</dbReference>
<protein>
    <submittedName>
        <fullName evidence="5">Transcriptional regulator, GntR family</fullName>
    </submittedName>
</protein>
<feature type="domain" description="HTH gntR-type" evidence="4">
    <location>
        <begin position="1"/>
        <end position="66"/>
    </location>
</feature>
<dbReference type="InterPro" id="IPR036388">
    <property type="entry name" value="WH-like_DNA-bd_sf"/>
</dbReference>
<dbReference type="SUPFAM" id="SSF48008">
    <property type="entry name" value="GntR ligand-binding domain-like"/>
    <property type="match status" value="1"/>
</dbReference>
<reference evidence="6" key="1">
    <citation type="submission" date="2011-06" db="EMBL/GenBank/DDBJ databases">
        <title>Complete genome sequence of Paenibacillus mucilaginosus KNP414.</title>
        <authorList>
            <person name="Wang J."/>
            <person name="Hu S."/>
            <person name="Hu X."/>
            <person name="Zhang B."/>
            <person name="Dong D."/>
            <person name="Zhang S."/>
            <person name="Zhao K."/>
            <person name="Wu D."/>
        </authorList>
    </citation>
    <scope>NUCLEOTIDE SEQUENCE [LARGE SCALE GENOMIC DNA]</scope>
    <source>
        <strain evidence="6">KNP414</strain>
    </source>
</reference>
<gene>
    <name evidence="5" type="ordered locus">KNP414_04611</name>
</gene>
<accession>F8FBU0</accession>
<evidence type="ECO:0000313" key="6">
    <source>
        <dbReference type="Proteomes" id="UP000006620"/>
    </source>
</evidence>
<dbReference type="Proteomes" id="UP000006620">
    <property type="component" value="Chromosome"/>
</dbReference>
<dbReference type="InterPro" id="IPR011711">
    <property type="entry name" value="GntR_C"/>
</dbReference>
<evidence type="ECO:0000256" key="2">
    <source>
        <dbReference type="ARBA" id="ARBA00023125"/>
    </source>
</evidence>
<dbReference type="PANTHER" id="PTHR43537:SF5">
    <property type="entry name" value="UXU OPERON TRANSCRIPTIONAL REGULATOR"/>
    <property type="match status" value="1"/>
</dbReference>
<dbReference type="EMBL" id="CP002869">
    <property type="protein sequence ID" value="AEI43141.1"/>
    <property type="molecule type" value="Genomic_DNA"/>
</dbReference>
<organism evidence="5 6">
    <name type="scientific">Paenibacillus mucilaginosus (strain KNP414)</name>
    <dbReference type="NCBI Taxonomy" id="1036673"/>
    <lineage>
        <taxon>Bacteria</taxon>
        <taxon>Bacillati</taxon>
        <taxon>Bacillota</taxon>
        <taxon>Bacilli</taxon>
        <taxon>Bacillales</taxon>
        <taxon>Paenibacillaceae</taxon>
        <taxon>Paenibacillus</taxon>
    </lineage>
</organism>
<dbReference type="Pfam" id="PF00392">
    <property type="entry name" value="GntR"/>
    <property type="match status" value="1"/>
</dbReference>
<dbReference type="Gene3D" id="1.10.10.10">
    <property type="entry name" value="Winged helix-like DNA-binding domain superfamily/Winged helix DNA-binding domain"/>
    <property type="match status" value="1"/>
</dbReference>